<dbReference type="EMBL" id="JARJCN010000056">
    <property type="protein sequence ID" value="KAJ7080154.1"/>
    <property type="molecule type" value="Genomic_DNA"/>
</dbReference>
<reference evidence="1" key="1">
    <citation type="submission" date="2023-03" db="EMBL/GenBank/DDBJ databases">
        <title>Massive genome expansion in bonnet fungi (Mycena s.s.) driven by repeated elements and novel gene families across ecological guilds.</title>
        <authorList>
            <consortium name="Lawrence Berkeley National Laboratory"/>
            <person name="Harder C.B."/>
            <person name="Miyauchi S."/>
            <person name="Viragh M."/>
            <person name="Kuo A."/>
            <person name="Thoen E."/>
            <person name="Andreopoulos B."/>
            <person name="Lu D."/>
            <person name="Skrede I."/>
            <person name="Drula E."/>
            <person name="Henrissat B."/>
            <person name="Morin E."/>
            <person name="Kohler A."/>
            <person name="Barry K."/>
            <person name="LaButti K."/>
            <person name="Morin E."/>
            <person name="Salamov A."/>
            <person name="Lipzen A."/>
            <person name="Mereny Z."/>
            <person name="Hegedus B."/>
            <person name="Baldrian P."/>
            <person name="Stursova M."/>
            <person name="Weitz H."/>
            <person name="Taylor A."/>
            <person name="Grigoriev I.V."/>
            <person name="Nagy L.G."/>
            <person name="Martin F."/>
            <person name="Kauserud H."/>
        </authorList>
    </citation>
    <scope>NUCLEOTIDE SEQUENCE</scope>
    <source>
        <strain evidence="1">CBHHK173m</strain>
    </source>
</reference>
<protein>
    <submittedName>
        <fullName evidence="1">Uncharacterized protein</fullName>
    </submittedName>
</protein>
<evidence type="ECO:0000313" key="1">
    <source>
        <dbReference type="EMBL" id="KAJ7080154.1"/>
    </source>
</evidence>
<dbReference type="Proteomes" id="UP001222325">
    <property type="component" value="Unassembled WGS sequence"/>
</dbReference>
<keyword evidence="2" id="KW-1185">Reference proteome</keyword>
<proteinExistence type="predicted"/>
<name>A0AAD6XK09_9AGAR</name>
<comment type="caution">
    <text evidence="1">The sequence shown here is derived from an EMBL/GenBank/DDBJ whole genome shotgun (WGS) entry which is preliminary data.</text>
</comment>
<accession>A0AAD6XK09</accession>
<dbReference type="AlphaFoldDB" id="A0AAD6XK09"/>
<evidence type="ECO:0000313" key="2">
    <source>
        <dbReference type="Proteomes" id="UP001222325"/>
    </source>
</evidence>
<sequence length="110" mass="11467">MCPHRYPPPACRTLACPPALLHPASARGSSATSAAAARPSQLSTSIELYPPIAQLPPSPSTLSLRFSLLPPSAAACDTVLLTDVAAMGALKALCWAALSRRQRSSFKQGQ</sequence>
<gene>
    <name evidence="1" type="ORF">B0H15DRAFT_953645</name>
</gene>
<organism evidence="1 2">
    <name type="scientific">Mycena belliarum</name>
    <dbReference type="NCBI Taxonomy" id="1033014"/>
    <lineage>
        <taxon>Eukaryota</taxon>
        <taxon>Fungi</taxon>
        <taxon>Dikarya</taxon>
        <taxon>Basidiomycota</taxon>
        <taxon>Agaricomycotina</taxon>
        <taxon>Agaricomycetes</taxon>
        <taxon>Agaricomycetidae</taxon>
        <taxon>Agaricales</taxon>
        <taxon>Marasmiineae</taxon>
        <taxon>Mycenaceae</taxon>
        <taxon>Mycena</taxon>
    </lineage>
</organism>